<keyword evidence="3" id="KW-0460">Magnesium</keyword>
<evidence type="ECO:0000313" key="6">
    <source>
        <dbReference type="EMBL" id="CAA9234016.1"/>
    </source>
</evidence>
<dbReference type="SMART" id="SM00922">
    <property type="entry name" value="MR_MLE"/>
    <property type="match status" value="1"/>
</dbReference>
<proteinExistence type="predicted"/>
<dbReference type="Pfam" id="PF02746">
    <property type="entry name" value="MR_MLE_N"/>
    <property type="match status" value="1"/>
</dbReference>
<dbReference type="PANTHER" id="PTHR13794:SF58">
    <property type="entry name" value="MITOCHONDRIAL ENOLASE SUPERFAMILY MEMBER 1"/>
    <property type="match status" value="1"/>
</dbReference>
<evidence type="ECO:0000256" key="2">
    <source>
        <dbReference type="ARBA" id="ARBA00022723"/>
    </source>
</evidence>
<feature type="domain" description="Mandelate racemase/muconate lactonizing enzyme C-terminal" evidence="5">
    <location>
        <begin position="146"/>
        <end position="249"/>
    </location>
</feature>
<dbReference type="Pfam" id="PF13378">
    <property type="entry name" value="MR_MLE_C"/>
    <property type="match status" value="1"/>
</dbReference>
<organism evidence="6">
    <name type="scientific">uncultured Chloroflexota bacterium</name>
    <dbReference type="NCBI Taxonomy" id="166587"/>
    <lineage>
        <taxon>Bacteria</taxon>
        <taxon>Bacillati</taxon>
        <taxon>Chloroflexota</taxon>
        <taxon>environmental samples</taxon>
    </lineage>
</organism>
<gene>
    <name evidence="6" type="ORF">AVDCRST_MAG77-1284</name>
</gene>
<dbReference type="SUPFAM" id="SSF51604">
    <property type="entry name" value="Enolase C-terminal domain-like"/>
    <property type="match status" value="1"/>
</dbReference>
<dbReference type="InterPro" id="IPR046945">
    <property type="entry name" value="RHMD-like"/>
</dbReference>
<dbReference type="PANTHER" id="PTHR13794">
    <property type="entry name" value="ENOLASE SUPERFAMILY, MANDELATE RACEMASE"/>
    <property type="match status" value="1"/>
</dbReference>
<dbReference type="InterPro" id="IPR029017">
    <property type="entry name" value="Enolase-like_N"/>
</dbReference>
<dbReference type="InterPro" id="IPR036849">
    <property type="entry name" value="Enolase-like_C_sf"/>
</dbReference>
<evidence type="ECO:0000259" key="5">
    <source>
        <dbReference type="SMART" id="SM00922"/>
    </source>
</evidence>
<dbReference type="GO" id="GO:0016836">
    <property type="term" value="F:hydro-lyase activity"/>
    <property type="evidence" value="ECO:0007669"/>
    <property type="project" value="TreeGrafter"/>
</dbReference>
<name>A0A6J4HVE1_9CHLR</name>
<comment type="cofactor">
    <cofactor evidence="1">
        <name>Mg(2+)</name>
        <dbReference type="ChEBI" id="CHEBI:18420"/>
    </cofactor>
</comment>
<evidence type="ECO:0000256" key="4">
    <source>
        <dbReference type="SAM" id="MobiDB-lite"/>
    </source>
</evidence>
<evidence type="ECO:0000256" key="1">
    <source>
        <dbReference type="ARBA" id="ARBA00001946"/>
    </source>
</evidence>
<dbReference type="Gene3D" id="3.30.390.10">
    <property type="entry name" value="Enolase-like, N-terminal domain"/>
    <property type="match status" value="1"/>
</dbReference>
<dbReference type="SUPFAM" id="SSF54826">
    <property type="entry name" value="Enolase N-terminal domain-like"/>
    <property type="match status" value="1"/>
</dbReference>
<dbReference type="GO" id="GO:0016052">
    <property type="term" value="P:carbohydrate catabolic process"/>
    <property type="evidence" value="ECO:0007669"/>
    <property type="project" value="TreeGrafter"/>
</dbReference>
<dbReference type="InterPro" id="IPR013342">
    <property type="entry name" value="Mandelate_racemase_C"/>
</dbReference>
<dbReference type="InterPro" id="IPR029065">
    <property type="entry name" value="Enolase_C-like"/>
</dbReference>
<sequence>MKIVDISTRSFRYTSRTERDSEGHTHPGPEREATQTMVTVKTDDGAEGYAFGAGAEVIRGLVKPLILGEDPFDREKIWRHLNEMQRGNRATLTDRVIGVVDCALWDLAGRALKQPAHKLLGGFRSKVKAYASTMCGDEMEGGLNSPQAYADFAVQCKEKGYTAFKIHTRMPPIANTPNPKEDVAICAAVREAVGPDMALMLDCFHWYTREEAYYIGKELEKLDYAWLEEPMDEHNTASYIWLTENLTIPILGPESAEGQMYTRAEWIRQKASDFSRAGVMDVGGITPVMKIAHLCEAFGVRLELHSPGAGNLQCLAAMGIPGEYYERGLLHPFLDYEAQSPWLNRIDDPLDSEGNVGISQLPGLGQDINWDYIKGNEVTRK</sequence>
<feature type="region of interest" description="Disordered" evidence="4">
    <location>
        <begin position="1"/>
        <end position="35"/>
    </location>
</feature>
<keyword evidence="2" id="KW-0479">Metal-binding</keyword>
<evidence type="ECO:0000256" key="3">
    <source>
        <dbReference type="ARBA" id="ARBA00022842"/>
    </source>
</evidence>
<dbReference type="EMBL" id="CADCTC010000076">
    <property type="protein sequence ID" value="CAA9234016.1"/>
    <property type="molecule type" value="Genomic_DNA"/>
</dbReference>
<dbReference type="Gene3D" id="3.20.20.120">
    <property type="entry name" value="Enolase-like C-terminal domain"/>
    <property type="match status" value="1"/>
</dbReference>
<dbReference type="AlphaFoldDB" id="A0A6J4HVE1"/>
<dbReference type="InterPro" id="IPR013341">
    <property type="entry name" value="Mandelate_racemase_N_dom"/>
</dbReference>
<feature type="compositionally biased region" description="Basic and acidic residues" evidence="4">
    <location>
        <begin position="15"/>
        <end position="33"/>
    </location>
</feature>
<protein>
    <submittedName>
        <fullName evidence="6">Mandelate racemase/muconate lactonizing enzyme family protein</fullName>
    </submittedName>
</protein>
<accession>A0A6J4HVE1</accession>
<reference evidence="6" key="1">
    <citation type="submission" date="2020-02" db="EMBL/GenBank/DDBJ databases">
        <authorList>
            <person name="Meier V. D."/>
        </authorList>
    </citation>
    <scope>NUCLEOTIDE SEQUENCE</scope>
    <source>
        <strain evidence="6">AVDCRST_MAG77</strain>
    </source>
</reference>
<dbReference type="GO" id="GO:0000287">
    <property type="term" value="F:magnesium ion binding"/>
    <property type="evidence" value="ECO:0007669"/>
    <property type="project" value="TreeGrafter"/>
</dbReference>